<evidence type="ECO:0000313" key="1">
    <source>
        <dbReference type="EMBL" id="GJJ06483.1"/>
    </source>
</evidence>
<accession>A0AAV4ZZ36</accession>
<sequence length="245" mass="27676">MKLRKNSSNVSMKSQASISSVSSIASAARKLMKTIKPSDLRHTQSMPLVQQGESTPTHTTITISAPLLHTAVDTARGRYMKDWSDKFPCSPVKLPYPPIQIEGHWKPAGEFRDDPTSIFEPRPMDDDVDLAKEDIFEPRPISEDDSSGFTSCIPAPTWSHQHRQRSVSLAKSRRQFVGTPQIPQTRKIYPPRRSNEKSLKESMELLRPLSPVCEEDPTRRHGSCFAFPTFGDLVAEVRKLETKEY</sequence>
<comment type="caution">
    <text evidence="1">The sequence shown here is derived from an EMBL/GenBank/DDBJ whole genome shotgun (WGS) entry which is preliminary data.</text>
</comment>
<keyword evidence="2" id="KW-1185">Reference proteome</keyword>
<gene>
    <name evidence="1" type="ORF">Clacol_000675</name>
</gene>
<protein>
    <submittedName>
        <fullName evidence="1">Uncharacterized protein</fullName>
    </submittedName>
</protein>
<dbReference type="Proteomes" id="UP001050691">
    <property type="component" value="Unassembled WGS sequence"/>
</dbReference>
<organism evidence="1 2">
    <name type="scientific">Clathrus columnatus</name>
    <dbReference type="NCBI Taxonomy" id="1419009"/>
    <lineage>
        <taxon>Eukaryota</taxon>
        <taxon>Fungi</taxon>
        <taxon>Dikarya</taxon>
        <taxon>Basidiomycota</taxon>
        <taxon>Agaricomycotina</taxon>
        <taxon>Agaricomycetes</taxon>
        <taxon>Phallomycetidae</taxon>
        <taxon>Phallales</taxon>
        <taxon>Clathraceae</taxon>
        <taxon>Clathrus</taxon>
    </lineage>
</organism>
<dbReference type="AlphaFoldDB" id="A0AAV4ZZ36"/>
<proteinExistence type="predicted"/>
<name>A0AAV4ZZ36_9AGAM</name>
<reference evidence="1" key="1">
    <citation type="submission" date="2021-10" db="EMBL/GenBank/DDBJ databases">
        <title>De novo Genome Assembly of Clathrus columnatus (Basidiomycota, Fungi) Using Illumina and Nanopore Sequence Data.</title>
        <authorList>
            <person name="Ogiso-Tanaka E."/>
            <person name="Itagaki H."/>
            <person name="Hosoya T."/>
            <person name="Hosaka K."/>
        </authorList>
    </citation>
    <scope>NUCLEOTIDE SEQUENCE</scope>
    <source>
        <strain evidence="1">MO-923</strain>
    </source>
</reference>
<evidence type="ECO:0000313" key="2">
    <source>
        <dbReference type="Proteomes" id="UP001050691"/>
    </source>
</evidence>
<dbReference type="EMBL" id="BPWL01000001">
    <property type="protein sequence ID" value="GJJ06483.1"/>
    <property type="molecule type" value="Genomic_DNA"/>
</dbReference>